<dbReference type="Proteomes" id="UP001415857">
    <property type="component" value="Unassembled WGS sequence"/>
</dbReference>
<dbReference type="GO" id="GO:0016020">
    <property type="term" value="C:membrane"/>
    <property type="evidence" value="ECO:0007669"/>
    <property type="project" value="UniProtKB-SubCell"/>
</dbReference>
<dbReference type="Pfam" id="PF00335">
    <property type="entry name" value="Tetraspanin"/>
    <property type="match status" value="1"/>
</dbReference>
<evidence type="ECO:0000256" key="3">
    <source>
        <dbReference type="ARBA" id="ARBA00022692"/>
    </source>
</evidence>
<accession>A0AAP0WVY9</accession>
<comment type="subcellular location">
    <subcellularLocation>
        <location evidence="1">Membrane</location>
        <topology evidence="1">Multi-pass membrane protein</topology>
    </subcellularLocation>
</comment>
<dbReference type="GO" id="GO:0009734">
    <property type="term" value="P:auxin-activated signaling pathway"/>
    <property type="evidence" value="ECO:0007669"/>
    <property type="project" value="InterPro"/>
</dbReference>
<keyword evidence="5 6" id="KW-0472">Membrane</keyword>
<evidence type="ECO:0000256" key="2">
    <source>
        <dbReference type="ARBA" id="ARBA00006840"/>
    </source>
</evidence>
<dbReference type="InterPro" id="IPR044991">
    <property type="entry name" value="TET_plant"/>
</dbReference>
<sequence length="273" mass="30904">MFRVSNIVIGILNFFTLILSIASLGGSVWFHFQGETECQRVLQNPLLVLGVFLFVVSLLGLFGSWCRVTVLMWLYLFVMFFFILGLICFTVFAIVITNKGVGKAISERGFKEYRLGDYSHWLQKYVVNEGNWVEIQSCLVDAKVCRSLGNGGVHQKASDFYLTHLSPTQSGCCKPPTYCGFEFKNATYWTVPKSGPAVPDTDCTTWSNDQSKLCYDCKSCKGGVLANIKNEWRSLTILNVCIILFLIIVYTTGCCAYRNNREDNKYNRYKGHP</sequence>
<comment type="caution">
    <text evidence="7">The sequence shown here is derived from an EMBL/GenBank/DDBJ whole genome shotgun (WGS) entry which is preliminary data.</text>
</comment>
<feature type="transmembrane region" description="Helical" evidence="6">
    <location>
        <begin position="71"/>
        <end position="96"/>
    </location>
</feature>
<evidence type="ECO:0000313" key="7">
    <source>
        <dbReference type="EMBL" id="KAK9278408.1"/>
    </source>
</evidence>
<dbReference type="EMBL" id="JBBPBK010000009">
    <property type="protein sequence ID" value="KAK9278408.1"/>
    <property type="molecule type" value="Genomic_DNA"/>
</dbReference>
<feature type="transmembrane region" description="Helical" evidence="6">
    <location>
        <begin position="44"/>
        <end position="65"/>
    </location>
</feature>
<evidence type="ECO:0000256" key="6">
    <source>
        <dbReference type="SAM" id="Phobius"/>
    </source>
</evidence>
<evidence type="ECO:0000256" key="5">
    <source>
        <dbReference type="ARBA" id="ARBA00023136"/>
    </source>
</evidence>
<feature type="transmembrane region" description="Helical" evidence="6">
    <location>
        <begin position="235"/>
        <end position="253"/>
    </location>
</feature>
<reference evidence="7 8" key="1">
    <citation type="journal article" date="2024" name="Plant J.">
        <title>Genome sequences and population genomics reveal climatic adaptation and genomic divergence between two closely related sweetgum species.</title>
        <authorList>
            <person name="Xu W.Q."/>
            <person name="Ren C.Q."/>
            <person name="Zhang X.Y."/>
            <person name="Comes H.P."/>
            <person name="Liu X.H."/>
            <person name="Li Y.G."/>
            <person name="Kettle C.J."/>
            <person name="Jalonen R."/>
            <person name="Gaisberger H."/>
            <person name="Ma Y.Z."/>
            <person name="Qiu Y.X."/>
        </authorList>
    </citation>
    <scope>NUCLEOTIDE SEQUENCE [LARGE SCALE GENOMIC DNA]</scope>
    <source>
        <strain evidence="7">Hangzhou</strain>
    </source>
</reference>
<organism evidence="7 8">
    <name type="scientific">Liquidambar formosana</name>
    <name type="common">Formosan gum</name>
    <dbReference type="NCBI Taxonomy" id="63359"/>
    <lineage>
        <taxon>Eukaryota</taxon>
        <taxon>Viridiplantae</taxon>
        <taxon>Streptophyta</taxon>
        <taxon>Embryophyta</taxon>
        <taxon>Tracheophyta</taxon>
        <taxon>Spermatophyta</taxon>
        <taxon>Magnoliopsida</taxon>
        <taxon>eudicotyledons</taxon>
        <taxon>Gunneridae</taxon>
        <taxon>Pentapetalae</taxon>
        <taxon>Saxifragales</taxon>
        <taxon>Altingiaceae</taxon>
        <taxon>Liquidambar</taxon>
    </lineage>
</organism>
<dbReference type="InterPro" id="IPR018499">
    <property type="entry name" value="Tetraspanin/Peripherin"/>
</dbReference>
<name>A0AAP0WVY9_LIQFO</name>
<dbReference type="PANTHER" id="PTHR32191">
    <property type="entry name" value="TETRASPANIN-8-RELATED"/>
    <property type="match status" value="1"/>
</dbReference>
<keyword evidence="4 6" id="KW-1133">Transmembrane helix</keyword>
<protein>
    <recommendedName>
        <fullName evidence="9">Tetraspanin-8</fullName>
    </recommendedName>
</protein>
<evidence type="ECO:0000256" key="4">
    <source>
        <dbReference type="ARBA" id="ARBA00022989"/>
    </source>
</evidence>
<evidence type="ECO:0008006" key="9">
    <source>
        <dbReference type="Google" id="ProtNLM"/>
    </source>
</evidence>
<dbReference type="AlphaFoldDB" id="A0AAP0WVY9"/>
<evidence type="ECO:0000256" key="1">
    <source>
        <dbReference type="ARBA" id="ARBA00004141"/>
    </source>
</evidence>
<keyword evidence="8" id="KW-1185">Reference proteome</keyword>
<gene>
    <name evidence="7" type="ORF">L1049_027973</name>
</gene>
<keyword evidence="3 6" id="KW-0812">Transmembrane</keyword>
<evidence type="ECO:0000313" key="8">
    <source>
        <dbReference type="Proteomes" id="UP001415857"/>
    </source>
</evidence>
<comment type="similarity">
    <text evidence="2">Belongs to the tetraspanin (TM4SF) family.</text>
</comment>
<feature type="transmembrane region" description="Helical" evidence="6">
    <location>
        <begin position="6"/>
        <end position="32"/>
    </location>
</feature>
<proteinExistence type="inferred from homology"/>